<organism evidence="2 3">
    <name type="scientific">Mytilus coruscus</name>
    <name type="common">Sea mussel</name>
    <dbReference type="NCBI Taxonomy" id="42192"/>
    <lineage>
        <taxon>Eukaryota</taxon>
        <taxon>Metazoa</taxon>
        <taxon>Spiralia</taxon>
        <taxon>Lophotrochozoa</taxon>
        <taxon>Mollusca</taxon>
        <taxon>Bivalvia</taxon>
        <taxon>Autobranchia</taxon>
        <taxon>Pteriomorphia</taxon>
        <taxon>Mytilida</taxon>
        <taxon>Mytiloidea</taxon>
        <taxon>Mytilidae</taxon>
        <taxon>Mytilinae</taxon>
        <taxon>Mytilus</taxon>
    </lineage>
</organism>
<keyword evidence="3" id="KW-1185">Reference proteome</keyword>
<dbReference type="SUPFAM" id="SSF101898">
    <property type="entry name" value="NHL repeat"/>
    <property type="match status" value="1"/>
</dbReference>
<dbReference type="AlphaFoldDB" id="A0A6J8E6G9"/>
<proteinExistence type="predicted"/>
<dbReference type="OrthoDB" id="6121460at2759"/>
<dbReference type="Proteomes" id="UP000507470">
    <property type="component" value="Unassembled WGS sequence"/>
</dbReference>
<feature type="region of interest" description="Disordered" evidence="1">
    <location>
        <begin position="155"/>
        <end position="190"/>
    </location>
</feature>
<sequence>MMYYCNEASVAAVNIKDGNSSTIVKLDKSSNGWRFIASFDESIYFTDSSENSVSCFSVKGGKLWEFKDDNIIQGPSGIVVDRYGIIYVALGLKHCIVAISPNGKRVVDFISTADGIEEPVKLFYDNKRDLLLVTGKAKTKPNIYPATKSNYSRQQLLETKPPYSMRKNKKHKIRKTKDASDSSDDGSGPTCNHVNMSVNFVQMKKGLSTQTFGECLVSKY</sequence>
<dbReference type="Gene3D" id="2.120.10.30">
    <property type="entry name" value="TolB, C-terminal domain"/>
    <property type="match status" value="1"/>
</dbReference>
<dbReference type="InterPro" id="IPR011042">
    <property type="entry name" value="6-blade_b-propeller_TolB-like"/>
</dbReference>
<accession>A0A6J8E6G9</accession>
<protein>
    <submittedName>
        <fullName evidence="2">Uncharacterized protein</fullName>
    </submittedName>
</protein>
<name>A0A6J8E6G9_MYTCO</name>
<feature type="compositionally biased region" description="Basic residues" evidence="1">
    <location>
        <begin position="166"/>
        <end position="175"/>
    </location>
</feature>
<reference evidence="2 3" key="1">
    <citation type="submission" date="2020-06" db="EMBL/GenBank/DDBJ databases">
        <authorList>
            <person name="Li R."/>
            <person name="Bekaert M."/>
        </authorList>
    </citation>
    <scope>NUCLEOTIDE SEQUENCE [LARGE SCALE GENOMIC DNA]</scope>
    <source>
        <strain evidence="3">wild</strain>
    </source>
</reference>
<dbReference type="EMBL" id="CACVKT020008476">
    <property type="protein sequence ID" value="CAC5415688.1"/>
    <property type="molecule type" value="Genomic_DNA"/>
</dbReference>
<evidence type="ECO:0000313" key="3">
    <source>
        <dbReference type="Proteomes" id="UP000507470"/>
    </source>
</evidence>
<evidence type="ECO:0000256" key="1">
    <source>
        <dbReference type="SAM" id="MobiDB-lite"/>
    </source>
</evidence>
<evidence type="ECO:0000313" key="2">
    <source>
        <dbReference type="EMBL" id="CAC5415688.1"/>
    </source>
</evidence>
<gene>
    <name evidence="2" type="ORF">MCOR_48370</name>
</gene>